<evidence type="ECO:0000313" key="2">
    <source>
        <dbReference type="EnsemblPlants" id="AET5Gv20668800.1"/>
    </source>
</evidence>
<proteinExistence type="predicted"/>
<dbReference type="Pfam" id="PF02136">
    <property type="entry name" value="NTF2"/>
    <property type="match status" value="1"/>
</dbReference>
<dbReference type="InterPro" id="IPR032710">
    <property type="entry name" value="NTF2-like_dom_sf"/>
</dbReference>
<accession>A0A453L8C0</accession>
<evidence type="ECO:0000259" key="1">
    <source>
        <dbReference type="Pfam" id="PF02136"/>
    </source>
</evidence>
<dbReference type="Gramene" id="AET5Gv20668800.1">
    <property type="protein sequence ID" value="AET5Gv20668800.1"/>
    <property type="gene ID" value="AET5Gv20668800"/>
</dbReference>
<protein>
    <recommendedName>
        <fullName evidence="1">Nuclear transport factor 2 domain-containing protein</fullName>
    </recommendedName>
</protein>
<dbReference type="Gene3D" id="3.10.450.50">
    <property type="match status" value="1"/>
</dbReference>
<dbReference type="Proteomes" id="UP000015105">
    <property type="component" value="Chromosome 5D"/>
</dbReference>
<dbReference type="InterPro" id="IPR002075">
    <property type="entry name" value="NTF2_dom"/>
</dbReference>
<dbReference type="SUPFAM" id="SSF54427">
    <property type="entry name" value="NTF2-like"/>
    <property type="match status" value="1"/>
</dbReference>
<reference evidence="3" key="1">
    <citation type="journal article" date="2014" name="Science">
        <title>Ancient hybridizations among the ancestral genomes of bread wheat.</title>
        <authorList>
            <consortium name="International Wheat Genome Sequencing Consortium,"/>
            <person name="Marcussen T."/>
            <person name="Sandve S.R."/>
            <person name="Heier L."/>
            <person name="Spannagl M."/>
            <person name="Pfeifer M."/>
            <person name="Jakobsen K.S."/>
            <person name="Wulff B.B."/>
            <person name="Steuernagel B."/>
            <person name="Mayer K.F."/>
            <person name="Olsen O.A."/>
        </authorList>
    </citation>
    <scope>NUCLEOTIDE SEQUENCE [LARGE SCALE GENOMIC DNA]</scope>
    <source>
        <strain evidence="3">cv. AL8/78</strain>
    </source>
</reference>
<sequence length="32" mass="3819">MTTRCLLQMFHLMPIGPGNFYVHNDMFRLNYG</sequence>
<dbReference type="AlphaFoldDB" id="A0A453L8C0"/>
<reference evidence="2" key="4">
    <citation type="submission" date="2019-03" db="UniProtKB">
        <authorList>
            <consortium name="EnsemblPlants"/>
        </authorList>
    </citation>
    <scope>IDENTIFICATION</scope>
</reference>
<reference evidence="3" key="2">
    <citation type="journal article" date="2017" name="Nat. Plants">
        <title>The Aegilops tauschii genome reveals multiple impacts of transposons.</title>
        <authorList>
            <person name="Zhao G."/>
            <person name="Zou C."/>
            <person name="Li K."/>
            <person name="Wang K."/>
            <person name="Li T."/>
            <person name="Gao L."/>
            <person name="Zhang X."/>
            <person name="Wang H."/>
            <person name="Yang Z."/>
            <person name="Liu X."/>
            <person name="Jiang W."/>
            <person name="Mao L."/>
            <person name="Kong X."/>
            <person name="Jiao Y."/>
            <person name="Jia J."/>
        </authorList>
    </citation>
    <scope>NUCLEOTIDE SEQUENCE [LARGE SCALE GENOMIC DNA]</scope>
    <source>
        <strain evidence="3">cv. AL8/78</strain>
    </source>
</reference>
<dbReference type="EnsemblPlants" id="AET5Gv20668800.1">
    <property type="protein sequence ID" value="AET5Gv20668800.1"/>
    <property type="gene ID" value="AET5Gv20668800"/>
</dbReference>
<name>A0A453L8C0_AEGTS</name>
<feature type="domain" description="Nuclear transport factor 2" evidence="1">
    <location>
        <begin position="6"/>
        <end position="29"/>
    </location>
</feature>
<reference evidence="2" key="3">
    <citation type="journal article" date="2017" name="Nature">
        <title>Genome sequence of the progenitor of the wheat D genome Aegilops tauschii.</title>
        <authorList>
            <person name="Luo M.C."/>
            <person name="Gu Y.Q."/>
            <person name="Puiu D."/>
            <person name="Wang H."/>
            <person name="Twardziok S.O."/>
            <person name="Deal K.R."/>
            <person name="Huo N."/>
            <person name="Zhu T."/>
            <person name="Wang L."/>
            <person name="Wang Y."/>
            <person name="McGuire P.E."/>
            <person name="Liu S."/>
            <person name="Long H."/>
            <person name="Ramasamy R.K."/>
            <person name="Rodriguez J.C."/>
            <person name="Van S.L."/>
            <person name="Yuan L."/>
            <person name="Wang Z."/>
            <person name="Xia Z."/>
            <person name="Xiao L."/>
            <person name="Anderson O.D."/>
            <person name="Ouyang S."/>
            <person name="Liang Y."/>
            <person name="Zimin A.V."/>
            <person name="Pertea G."/>
            <person name="Qi P."/>
            <person name="Bennetzen J.L."/>
            <person name="Dai X."/>
            <person name="Dawson M.W."/>
            <person name="Muller H.G."/>
            <person name="Kugler K."/>
            <person name="Rivarola-Duarte L."/>
            <person name="Spannagl M."/>
            <person name="Mayer K.F.X."/>
            <person name="Lu F.H."/>
            <person name="Bevan M.W."/>
            <person name="Leroy P."/>
            <person name="Li P."/>
            <person name="You F.M."/>
            <person name="Sun Q."/>
            <person name="Liu Z."/>
            <person name="Lyons E."/>
            <person name="Wicker T."/>
            <person name="Salzberg S.L."/>
            <person name="Devos K.M."/>
            <person name="Dvorak J."/>
        </authorList>
    </citation>
    <scope>NUCLEOTIDE SEQUENCE [LARGE SCALE GENOMIC DNA]</scope>
    <source>
        <strain evidence="2">cv. AL8/78</strain>
    </source>
</reference>
<keyword evidence="3" id="KW-1185">Reference proteome</keyword>
<reference evidence="2" key="5">
    <citation type="journal article" date="2021" name="G3 (Bethesda)">
        <title>Aegilops tauschii genome assembly Aet v5.0 features greater sequence contiguity and improved annotation.</title>
        <authorList>
            <person name="Wang L."/>
            <person name="Zhu T."/>
            <person name="Rodriguez J.C."/>
            <person name="Deal K.R."/>
            <person name="Dubcovsky J."/>
            <person name="McGuire P.E."/>
            <person name="Lux T."/>
            <person name="Spannagl M."/>
            <person name="Mayer K.F.X."/>
            <person name="Baldrich P."/>
            <person name="Meyers B.C."/>
            <person name="Huo N."/>
            <person name="Gu Y.Q."/>
            <person name="Zhou H."/>
            <person name="Devos K.M."/>
            <person name="Bennetzen J.L."/>
            <person name="Unver T."/>
            <person name="Budak H."/>
            <person name="Gulick P.J."/>
            <person name="Galiba G."/>
            <person name="Kalapos B."/>
            <person name="Nelson D.R."/>
            <person name="Li P."/>
            <person name="You F.M."/>
            <person name="Luo M.C."/>
            <person name="Dvorak J."/>
        </authorList>
    </citation>
    <scope>NUCLEOTIDE SEQUENCE [LARGE SCALE GENOMIC DNA]</scope>
    <source>
        <strain evidence="2">cv. AL8/78</strain>
    </source>
</reference>
<organism evidence="2 3">
    <name type="scientific">Aegilops tauschii subsp. strangulata</name>
    <name type="common">Goatgrass</name>
    <dbReference type="NCBI Taxonomy" id="200361"/>
    <lineage>
        <taxon>Eukaryota</taxon>
        <taxon>Viridiplantae</taxon>
        <taxon>Streptophyta</taxon>
        <taxon>Embryophyta</taxon>
        <taxon>Tracheophyta</taxon>
        <taxon>Spermatophyta</taxon>
        <taxon>Magnoliopsida</taxon>
        <taxon>Liliopsida</taxon>
        <taxon>Poales</taxon>
        <taxon>Poaceae</taxon>
        <taxon>BOP clade</taxon>
        <taxon>Pooideae</taxon>
        <taxon>Triticodae</taxon>
        <taxon>Triticeae</taxon>
        <taxon>Triticinae</taxon>
        <taxon>Aegilops</taxon>
    </lineage>
</organism>
<evidence type="ECO:0000313" key="3">
    <source>
        <dbReference type="Proteomes" id="UP000015105"/>
    </source>
</evidence>